<feature type="transmembrane region" description="Helical" evidence="1">
    <location>
        <begin position="24"/>
        <end position="45"/>
    </location>
</feature>
<protein>
    <submittedName>
        <fullName evidence="2">Uncharacterized protein</fullName>
    </submittedName>
</protein>
<reference evidence="2 3" key="1">
    <citation type="submission" date="2019-02" db="EMBL/GenBank/DDBJ databases">
        <title>Draft genome sequence of Amycolatopsis sp. 8-3EHSu isolated from roots of Suaeda maritima.</title>
        <authorList>
            <person name="Duangmal K."/>
            <person name="Chantavorakit T."/>
        </authorList>
    </citation>
    <scope>NUCLEOTIDE SEQUENCE [LARGE SCALE GENOMIC DNA]</scope>
    <source>
        <strain evidence="2 3">8-3EHSu</strain>
    </source>
</reference>
<dbReference type="EMBL" id="SFCC01000008">
    <property type="protein sequence ID" value="RZQ62756.1"/>
    <property type="molecule type" value="Genomic_DNA"/>
</dbReference>
<evidence type="ECO:0000313" key="2">
    <source>
        <dbReference type="EMBL" id="RZQ62756.1"/>
    </source>
</evidence>
<sequence length="147" mass="15795">MTDPLLQPTVRDRPAGPPPWHSQYIPVVAFFGGAAAMTVVALRNGRRLGLDRSGRRTILVAGALTLLAEFAFALLLPAAADGTGMRLTVRAISVLGCLVQLVPLLRLDRLHMLRDDPYASLWGPGTLAVLTCGVPEGVLLYLVWTQV</sequence>
<evidence type="ECO:0000313" key="3">
    <source>
        <dbReference type="Proteomes" id="UP000292003"/>
    </source>
</evidence>
<evidence type="ECO:0000256" key="1">
    <source>
        <dbReference type="SAM" id="Phobius"/>
    </source>
</evidence>
<dbReference type="Proteomes" id="UP000292003">
    <property type="component" value="Unassembled WGS sequence"/>
</dbReference>
<accession>A0A4Q7J7B0</accession>
<keyword evidence="1" id="KW-1133">Transmembrane helix</keyword>
<dbReference type="OrthoDB" id="3824423at2"/>
<keyword evidence="3" id="KW-1185">Reference proteome</keyword>
<proteinExistence type="predicted"/>
<organism evidence="2 3">
    <name type="scientific">Amycolatopsis suaedae</name>
    <dbReference type="NCBI Taxonomy" id="2510978"/>
    <lineage>
        <taxon>Bacteria</taxon>
        <taxon>Bacillati</taxon>
        <taxon>Actinomycetota</taxon>
        <taxon>Actinomycetes</taxon>
        <taxon>Pseudonocardiales</taxon>
        <taxon>Pseudonocardiaceae</taxon>
        <taxon>Amycolatopsis</taxon>
    </lineage>
</organism>
<dbReference type="RefSeq" id="WP_130476494.1">
    <property type="nucleotide sequence ID" value="NZ_SFCC01000008.1"/>
</dbReference>
<name>A0A4Q7J7B0_9PSEU</name>
<feature type="transmembrane region" description="Helical" evidence="1">
    <location>
        <begin position="57"/>
        <end position="76"/>
    </location>
</feature>
<feature type="transmembrane region" description="Helical" evidence="1">
    <location>
        <begin position="119"/>
        <end position="144"/>
    </location>
</feature>
<dbReference type="AlphaFoldDB" id="A0A4Q7J7B0"/>
<comment type="caution">
    <text evidence="2">The sequence shown here is derived from an EMBL/GenBank/DDBJ whole genome shotgun (WGS) entry which is preliminary data.</text>
</comment>
<gene>
    <name evidence="2" type="ORF">EWH70_17555</name>
</gene>
<keyword evidence="1" id="KW-0472">Membrane</keyword>
<keyword evidence="1" id="KW-0812">Transmembrane</keyword>